<dbReference type="Proteomes" id="UP001163603">
    <property type="component" value="Chromosome 4"/>
</dbReference>
<evidence type="ECO:0000313" key="1">
    <source>
        <dbReference type="EMBL" id="KAJ0043084.1"/>
    </source>
</evidence>
<sequence>MLKDDSCNQLINKTRTQSSSTPRSKTLIILNQFTAPMADFFPFRRFFLSPPVFREWSGSSALMDWLESPNAHIFKINVPGLSRENIKVQIEDGNVMRITGEGSKEEQNGKDTVWHVAERGTGKGEFSREIELPENVKLDQIKAHVENGVLTVVVPKDASPKPNKVRNINITSKL</sequence>
<name>A0ACC0YZC2_9ROSI</name>
<protein>
    <submittedName>
        <fullName evidence="1">Uncharacterized protein</fullName>
    </submittedName>
</protein>
<reference evidence="2" key="1">
    <citation type="journal article" date="2023" name="G3 (Bethesda)">
        <title>Genome assembly and association tests identify interacting loci associated with vigor, precocity, and sex in interspecific pistachio rootstocks.</title>
        <authorList>
            <person name="Palmer W."/>
            <person name="Jacygrad E."/>
            <person name="Sagayaradj S."/>
            <person name="Cavanaugh K."/>
            <person name="Han R."/>
            <person name="Bertier L."/>
            <person name="Beede B."/>
            <person name="Kafkas S."/>
            <person name="Golino D."/>
            <person name="Preece J."/>
            <person name="Michelmore R."/>
        </authorList>
    </citation>
    <scope>NUCLEOTIDE SEQUENCE [LARGE SCALE GENOMIC DNA]</scope>
</reference>
<dbReference type="EMBL" id="CM047739">
    <property type="protein sequence ID" value="KAJ0043084.1"/>
    <property type="molecule type" value="Genomic_DNA"/>
</dbReference>
<comment type="caution">
    <text evidence="1">The sequence shown here is derived from an EMBL/GenBank/DDBJ whole genome shotgun (WGS) entry which is preliminary data.</text>
</comment>
<accession>A0ACC0YZC2</accession>
<evidence type="ECO:0000313" key="2">
    <source>
        <dbReference type="Proteomes" id="UP001163603"/>
    </source>
</evidence>
<proteinExistence type="predicted"/>
<keyword evidence="2" id="KW-1185">Reference proteome</keyword>
<gene>
    <name evidence="1" type="ORF">Pint_18557</name>
</gene>
<organism evidence="1 2">
    <name type="scientific">Pistacia integerrima</name>
    <dbReference type="NCBI Taxonomy" id="434235"/>
    <lineage>
        <taxon>Eukaryota</taxon>
        <taxon>Viridiplantae</taxon>
        <taxon>Streptophyta</taxon>
        <taxon>Embryophyta</taxon>
        <taxon>Tracheophyta</taxon>
        <taxon>Spermatophyta</taxon>
        <taxon>Magnoliopsida</taxon>
        <taxon>eudicotyledons</taxon>
        <taxon>Gunneridae</taxon>
        <taxon>Pentapetalae</taxon>
        <taxon>rosids</taxon>
        <taxon>malvids</taxon>
        <taxon>Sapindales</taxon>
        <taxon>Anacardiaceae</taxon>
        <taxon>Pistacia</taxon>
    </lineage>
</organism>